<reference evidence="11" key="1">
    <citation type="journal article" date="2012" name="Nat. Genet.">
        <title>Whole-genome sequence of Schistosoma haematobium.</title>
        <authorList>
            <person name="Young N.D."/>
            <person name="Jex A.R."/>
            <person name="Li B."/>
            <person name="Liu S."/>
            <person name="Yang L."/>
            <person name="Xiong Z."/>
            <person name="Li Y."/>
            <person name="Cantacessi C."/>
            <person name="Hall R.S."/>
            <person name="Xu X."/>
            <person name="Chen F."/>
            <person name="Wu X."/>
            <person name="Zerlotini A."/>
            <person name="Oliveira G."/>
            <person name="Hofmann A."/>
            <person name="Zhang G."/>
            <person name="Fang X."/>
            <person name="Kang Y."/>
            <person name="Campbell B.E."/>
            <person name="Loukas A."/>
            <person name="Ranganathan S."/>
            <person name="Rollinson D."/>
            <person name="Rinaldi G."/>
            <person name="Brindley P.J."/>
            <person name="Yang H."/>
            <person name="Wang J."/>
            <person name="Wang J."/>
            <person name="Gasser R.B."/>
        </authorList>
    </citation>
    <scope>NUCLEOTIDE SEQUENCE</scope>
</reference>
<keyword evidence="12" id="KW-1185">Reference proteome</keyword>
<dbReference type="EMBL" id="AMPZ03000003">
    <property type="protein sequence ID" value="KAH9587839.1"/>
    <property type="molecule type" value="Genomic_DNA"/>
</dbReference>
<evidence type="ECO:0000256" key="7">
    <source>
        <dbReference type="ARBA" id="ARBA00048641"/>
    </source>
</evidence>
<dbReference type="RefSeq" id="XP_051069481.1">
    <property type="nucleotide sequence ID" value="XM_051219011.1"/>
</dbReference>
<keyword evidence="4" id="KW-0808">Transferase</keyword>
<evidence type="ECO:0000259" key="10">
    <source>
        <dbReference type="Pfam" id="PF22624"/>
    </source>
</evidence>
<comment type="catalytic activity">
    <reaction evidence="8">
        <text>apo-[ACP] + acetyl-CoA = acetyl-[ACP] + adenosine 3',5'-bisphosphate + H(+)</text>
        <dbReference type="Rhea" id="RHEA:46564"/>
        <dbReference type="Rhea" id="RHEA-COMP:9621"/>
        <dbReference type="Rhea" id="RHEA-COMP:9690"/>
        <dbReference type="ChEBI" id="CHEBI:15378"/>
        <dbReference type="ChEBI" id="CHEBI:29999"/>
        <dbReference type="ChEBI" id="CHEBI:57288"/>
        <dbReference type="ChEBI" id="CHEBI:58343"/>
        <dbReference type="ChEBI" id="CHEBI:78446"/>
    </reaction>
    <physiologicalReaction direction="left-to-right" evidence="8">
        <dbReference type="Rhea" id="RHEA:46565"/>
    </physiologicalReaction>
</comment>
<dbReference type="EC" id="2.7.8.7" evidence="2"/>
<dbReference type="InterPro" id="IPR055066">
    <property type="entry name" value="AASDHPPT_N"/>
</dbReference>
<dbReference type="GO" id="GO:0019878">
    <property type="term" value="P:lysine biosynthetic process via aminoadipic acid"/>
    <property type="evidence" value="ECO:0007669"/>
    <property type="project" value="TreeGrafter"/>
</dbReference>
<evidence type="ECO:0000256" key="3">
    <source>
        <dbReference type="ARBA" id="ARBA00016301"/>
    </source>
</evidence>
<dbReference type="InterPro" id="IPR008278">
    <property type="entry name" value="4-PPantetheinyl_Trfase_dom"/>
</dbReference>
<dbReference type="GO" id="GO:0008897">
    <property type="term" value="F:holo-[acyl-carrier-protein] synthase activity"/>
    <property type="evidence" value="ECO:0007669"/>
    <property type="project" value="UniProtKB-EC"/>
</dbReference>
<dbReference type="GO" id="GO:0000287">
    <property type="term" value="F:magnesium ion binding"/>
    <property type="evidence" value="ECO:0007669"/>
    <property type="project" value="InterPro"/>
</dbReference>
<dbReference type="Pfam" id="PF22624">
    <property type="entry name" value="AASDHPPT_N"/>
    <property type="match status" value="1"/>
</dbReference>
<dbReference type="Pfam" id="PF01648">
    <property type="entry name" value="ACPS"/>
    <property type="match status" value="1"/>
</dbReference>
<name>A0A922LKA4_SCHHA</name>
<accession>A0A922LKA4</accession>
<dbReference type="EMBL" id="AMPZ03000003">
    <property type="protein sequence ID" value="KAH9587838.1"/>
    <property type="molecule type" value="Genomic_DNA"/>
</dbReference>
<proteinExistence type="inferred from homology"/>
<reference evidence="11" key="2">
    <citation type="journal article" date="2019" name="Gigascience">
        <title>High-quality Schistosoma haematobium genome achieved by single-molecule and long-range sequencing.</title>
        <authorList>
            <person name="Stroehlein A.J."/>
            <person name="Korhonen P.K."/>
            <person name="Chong T.M."/>
            <person name="Lim Y.L."/>
            <person name="Chan K.G."/>
            <person name="Webster B."/>
            <person name="Rollinson D."/>
            <person name="Brindley P.J."/>
            <person name="Gasser R.B."/>
            <person name="Young N.D."/>
        </authorList>
    </citation>
    <scope>NUCLEOTIDE SEQUENCE</scope>
</reference>
<dbReference type="PANTHER" id="PTHR12215">
    <property type="entry name" value="PHOSPHOPANTETHEINE TRANSFERASE"/>
    <property type="match status" value="1"/>
</dbReference>
<evidence type="ECO:0000256" key="6">
    <source>
        <dbReference type="ARBA" id="ARBA00033443"/>
    </source>
</evidence>
<dbReference type="KEGG" id="shx:MS3_00010625"/>
<dbReference type="InterPro" id="IPR037143">
    <property type="entry name" value="4-PPantetheinyl_Trfase_dom_sf"/>
</dbReference>
<dbReference type="Proteomes" id="UP000471633">
    <property type="component" value="Unassembled WGS sequence"/>
</dbReference>
<evidence type="ECO:0000313" key="12">
    <source>
        <dbReference type="Proteomes" id="UP000471633"/>
    </source>
</evidence>
<evidence type="ECO:0000256" key="8">
    <source>
        <dbReference type="ARBA" id="ARBA00048794"/>
    </source>
</evidence>
<dbReference type="RefSeq" id="XP_051069482.1">
    <property type="nucleotide sequence ID" value="XM_051219014.1"/>
</dbReference>
<evidence type="ECO:0000256" key="5">
    <source>
        <dbReference type="ARBA" id="ARBA00030484"/>
    </source>
</evidence>
<dbReference type="PANTHER" id="PTHR12215:SF10">
    <property type="entry name" value="L-AMINOADIPATE-SEMIALDEHYDE DEHYDROGENASE-PHOSPHOPANTETHEINYL TRANSFERASE"/>
    <property type="match status" value="1"/>
</dbReference>
<dbReference type="GO" id="GO:0005829">
    <property type="term" value="C:cytosol"/>
    <property type="evidence" value="ECO:0007669"/>
    <property type="project" value="TreeGrafter"/>
</dbReference>
<feature type="domain" description="4'-phosphopantetheinyl transferase" evidence="9">
    <location>
        <begin position="111"/>
        <end position="221"/>
    </location>
</feature>
<dbReference type="GeneID" id="75578199"/>
<dbReference type="Gene3D" id="3.90.470.20">
    <property type="entry name" value="4'-phosphopantetheinyl transferase domain"/>
    <property type="match status" value="2"/>
</dbReference>
<gene>
    <name evidence="11" type="ORF">MS3_00010625</name>
</gene>
<evidence type="ECO:0000256" key="2">
    <source>
        <dbReference type="ARBA" id="ARBA00013172"/>
    </source>
</evidence>
<comment type="caution">
    <text evidence="11">The sequence shown here is derived from an EMBL/GenBank/DDBJ whole genome shotgun (WGS) entry which is preliminary data.</text>
</comment>
<comment type="similarity">
    <text evidence="1">Belongs to the P-Pant transferase superfamily. AcpS family.</text>
</comment>
<dbReference type="CTD" id="75578199"/>
<reference evidence="11" key="4">
    <citation type="journal article" date="2022" name="PLoS Pathog.">
        <title>Chromosome-level genome of Schistosoma haematobium underpins genome-wide explorations of molecular variation.</title>
        <authorList>
            <person name="Stroehlein A.J."/>
            <person name="Korhonen P.K."/>
            <person name="Lee V.V."/>
            <person name="Ralph S.A."/>
            <person name="Mentink-Kane M."/>
            <person name="You H."/>
            <person name="McManus D.P."/>
            <person name="Tchuente L.T."/>
            <person name="Stothard J.R."/>
            <person name="Kaur P."/>
            <person name="Dudchenko O."/>
            <person name="Aiden E.L."/>
            <person name="Yang B."/>
            <person name="Yang H."/>
            <person name="Emery A.M."/>
            <person name="Webster B.L."/>
            <person name="Brindley P.J."/>
            <person name="Rollinson D."/>
            <person name="Chang B.C.H."/>
            <person name="Gasser R.B."/>
            <person name="Young N.D."/>
        </authorList>
    </citation>
    <scope>NUCLEOTIDE SEQUENCE</scope>
</reference>
<organism evidence="11 12">
    <name type="scientific">Schistosoma haematobium</name>
    <name type="common">Blood fluke</name>
    <dbReference type="NCBI Taxonomy" id="6185"/>
    <lineage>
        <taxon>Eukaryota</taxon>
        <taxon>Metazoa</taxon>
        <taxon>Spiralia</taxon>
        <taxon>Lophotrochozoa</taxon>
        <taxon>Platyhelminthes</taxon>
        <taxon>Trematoda</taxon>
        <taxon>Digenea</taxon>
        <taxon>Strigeidida</taxon>
        <taxon>Schistosomatoidea</taxon>
        <taxon>Schistosomatidae</taxon>
        <taxon>Schistosoma</taxon>
    </lineage>
</organism>
<evidence type="ECO:0000259" key="9">
    <source>
        <dbReference type="Pfam" id="PF01648"/>
    </source>
</evidence>
<comment type="catalytic activity">
    <reaction evidence="7">
        <text>apo-[ACP] + CoA = holo-[ACP] + adenosine 3',5'-bisphosphate + H(+)</text>
        <dbReference type="Rhea" id="RHEA:12068"/>
        <dbReference type="Rhea" id="RHEA-COMP:9685"/>
        <dbReference type="Rhea" id="RHEA-COMP:9690"/>
        <dbReference type="ChEBI" id="CHEBI:15378"/>
        <dbReference type="ChEBI" id="CHEBI:29999"/>
        <dbReference type="ChEBI" id="CHEBI:57287"/>
        <dbReference type="ChEBI" id="CHEBI:58343"/>
        <dbReference type="ChEBI" id="CHEBI:64479"/>
        <dbReference type="EC" id="2.7.8.7"/>
    </reaction>
    <physiologicalReaction direction="left-to-right" evidence="7">
        <dbReference type="Rhea" id="RHEA:12069"/>
    </physiologicalReaction>
</comment>
<protein>
    <recommendedName>
        <fullName evidence="3">L-aminoadipate-semialdehyde dehydrogenase-phosphopantetheinyl transferase</fullName>
        <ecNumber evidence="2">2.7.8.7</ecNumber>
    </recommendedName>
    <alternativeName>
        <fullName evidence="5">4'-phosphopantetheinyl transferase</fullName>
    </alternativeName>
    <alternativeName>
        <fullName evidence="6">Alpha-aminoadipic semialdehyde dehydrogenase-phosphopantetheinyl transferase</fullName>
    </alternativeName>
</protein>
<dbReference type="InterPro" id="IPR050559">
    <property type="entry name" value="P-Pant_transferase_sf"/>
</dbReference>
<sequence>MKVTKIREAFCHGLWSPTKSDFLFSLNCLPLNEQQVALRFAYQRDVLSSMVGKLLIRGTAVRYLKISPHDVKLERSPEGRPYILGYSDVLDFNISHGGDFTIIAATPVGRCGADVMPIELPAFQRSVNDFVLKMKDVFSSTEVNRILSSGSEAEKMRKFYEHWCFKEAYVKALGCGLRIPLKTIECQFSDDGNEFSISNELTNQPDKNWAFEKHSLPENHLAVVAWFENTYVETKTSTSFSQLTFEQLVDKLAVLSPVDNTAWDQFLRKPHSPPSSRQRIQVNQFRFNSL</sequence>
<evidence type="ECO:0000313" key="11">
    <source>
        <dbReference type="EMBL" id="KAH9587839.1"/>
    </source>
</evidence>
<evidence type="ECO:0000256" key="1">
    <source>
        <dbReference type="ARBA" id="ARBA00006195"/>
    </source>
</evidence>
<feature type="domain" description="4'-phosphopantetheinyl transferase N-terminal" evidence="10">
    <location>
        <begin position="15"/>
        <end position="107"/>
    </location>
</feature>
<dbReference type="SUPFAM" id="SSF56214">
    <property type="entry name" value="4'-phosphopantetheinyl transferase"/>
    <property type="match status" value="2"/>
</dbReference>
<dbReference type="AlphaFoldDB" id="A0A922LKA4"/>
<evidence type="ECO:0000256" key="4">
    <source>
        <dbReference type="ARBA" id="ARBA00022679"/>
    </source>
</evidence>
<reference evidence="11" key="3">
    <citation type="submission" date="2021-06" db="EMBL/GenBank/DDBJ databases">
        <title>Chromosome-level genome assembly for S. haematobium.</title>
        <authorList>
            <person name="Stroehlein A.J."/>
        </authorList>
    </citation>
    <scope>NUCLEOTIDE SEQUENCE</scope>
</reference>